<dbReference type="Pfam" id="PF24553">
    <property type="entry name" value="Rv0428c_C"/>
    <property type="match status" value="1"/>
</dbReference>
<protein>
    <submittedName>
        <fullName evidence="4">Acetyltransferase (GNAT) family protein</fullName>
    </submittedName>
</protein>
<dbReference type="eggNOG" id="COG0456">
    <property type="taxonomic scope" value="Bacteria"/>
</dbReference>
<evidence type="ECO:0000313" key="4">
    <source>
        <dbReference type="EMBL" id="SDW35639.1"/>
    </source>
</evidence>
<keyword evidence="1 4" id="KW-0808">Transferase</keyword>
<dbReference type="InterPro" id="IPR000182">
    <property type="entry name" value="GNAT_dom"/>
</dbReference>
<dbReference type="PANTHER" id="PTHR43420">
    <property type="entry name" value="ACETYLTRANSFERASE"/>
    <property type="match status" value="1"/>
</dbReference>
<dbReference type="Gene3D" id="3.40.630.30">
    <property type="match status" value="1"/>
</dbReference>
<sequence length="273" mass="31727">MESTNIRYINTIEEMSLNAWPSHKMELYDGWLLRFSHNYTHRTNSVHQVGESHIPLDEKIAYCEEVYHHLHSPTIFKISPLIDSSFDHLLKERGYKKEHITENMVMDYHDFKPLRPTHVEKEYYGRNSGLPSIVGYENGNVIHLKDRVTDDWVKGVLMLNGTTNPTLQRIVPSMYQAILKEVIVASVWDDGEMIGSGLGILDRDHVGIYAIYVNQEYRRKGIARAIVSTILTEAEKKGCKHAYLQCVKGNTPAKNLYESIGFKYLYEYWFRVK</sequence>
<keyword evidence="2" id="KW-0012">Acyltransferase</keyword>
<dbReference type="InterPro" id="IPR056935">
    <property type="entry name" value="Rv0428c-like_C"/>
</dbReference>
<evidence type="ECO:0000259" key="3">
    <source>
        <dbReference type="PROSITE" id="PS51186"/>
    </source>
</evidence>
<dbReference type="CDD" id="cd04301">
    <property type="entry name" value="NAT_SF"/>
    <property type="match status" value="1"/>
</dbReference>
<dbReference type="OrthoDB" id="357176at2"/>
<gene>
    <name evidence="4" type="ORF">SAMN04487759_1113</name>
</gene>
<dbReference type="PANTHER" id="PTHR43420:SF12">
    <property type="entry name" value="N-ACETYLTRANSFERASE DOMAIN-CONTAINING PROTEIN"/>
    <property type="match status" value="1"/>
</dbReference>
<dbReference type="Pfam" id="PF00583">
    <property type="entry name" value="Acetyltransf_1"/>
    <property type="match status" value="1"/>
</dbReference>
<dbReference type="RefSeq" id="WP_074686153.1">
    <property type="nucleotide sequence ID" value="NZ_FNNF01000011.1"/>
</dbReference>
<name>A0A1H2SX75_9FIRM</name>
<reference evidence="4 5" key="1">
    <citation type="submission" date="2016-10" db="EMBL/GenBank/DDBJ databases">
        <authorList>
            <person name="de Groot N.N."/>
        </authorList>
    </citation>
    <scope>NUCLEOTIDE SEQUENCE [LARGE SCALE GENOMIC DNA]</scope>
    <source>
        <strain evidence="4 5">S3b</strain>
    </source>
</reference>
<dbReference type="SUPFAM" id="SSF55729">
    <property type="entry name" value="Acyl-CoA N-acyltransferases (Nat)"/>
    <property type="match status" value="1"/>
</dbReference>
<dbReference type="AlphaFoldDB" id="A0A1H2SX75"/>
<accession>A0A1H2SX75</accession>
<dbReference type="Proteomes" id="UP000182429">
    <property type="component" value="Unassembled WGS sequence"/>
</dbReference>
<proteinExistence type="predicted"/>
<dbReference type="EMBL" id="FNNF01000011">
    <property type="protein sequence ID" value="SDW35639.1"/>
    <property type="molecule type" value="Genomic_DNA"/>
</dbReference>
<evidence type="ECO:0000256" key="2">
    <source>
        <dbReference type="ARBA" id="ARBA00023315"/>
    </source>
</evidence>
<dbReference type="InterPro" id="IPR050680">
    <property type="entry name" value="YpeA/RimI_acetyltransf"/>
</dbReference>
<dbReference type="STRING" id="1630.SAMN05216514_10272"/>
<evidence type="ECO:0000256" key="1">
    <source>
        <dbReference type="ARBA" id="ARBA00022679"/>
    </source>
</evidence>
<dbReference type="InterPro" id="IPR016181">
    <property type="entry name" value="Acyl_CoA_acyltransferase"/>
</dbReference>
<dbReference type="GO" id="GO:0016747">
    <property type="term" value="F:acyltransferase activity, transferring groups other than amino-acyl groups"/>
    <property type="evidence" value="ECO:0007669"/>
    <property type="project" value="InterPro"/>
</dbReference>
<organism evidence="4 5">
    <name type="scientific">Kandleria vitulina</name>
    <dbReference type="NCBI Taxonomy" id="1630"/>
    <lineage>
        <taxon>Bacteria</taxon>
        <taxon>Bacillati</taxon>
        <taxon>Bacillota</taxon>
        <taxon>Erysipelotrichia</taxon>
        <taxon>Erysipelotrichales</taxon>
        <taxon>Coprobacillaceae</taxon>
        <taxon>Kandleria</taxon>
    </lineage>
</organism>
<evidence type="ECO:0000313" key="5">
    <source>
        <dbReference type="Proteomes" id="UP000182429"/>
    </source>
</evidence>
<feature type="domain" description="N-acetyltransferase" evidence="3">
    <location>
        <begin position="142"/>
        <end position="273"/>
    </location>
</feature>
<dbReference type="PROSITE" id="PS51186">
    <property type="entry name" value="GNAT"/>
    <property type="match status" value="1"/>
</dbReference>